<organism evidence="2 3">
    <name type="scientific">Rattus norvegicus</name>
    <name type="common">Rat</name>
    <dbReference type="NCBI Taxonomy" id="10116"/>
    <lineage>
        <taxon>Eukaryota</taxon>
        <taxon>Metazoa</taxon>
        <taxon>Chordata</taxon>
        <taxon>Craniata</taxon>
        <taxon>Vertebrata</taxon>
        <taxon>Euteleostomi</taxon>
        <taxon>Mammalia</taxon>
        <taxon>Eutheria</taxon>
        <taxon>Euarchontoglires</taxon>
        <taxon>Glires</taxon>
        <taxon>Rodentia</taxon>
        <taxon>Myomorpha</taxon>
        <taxon>Muroidea</taxon>
        <taxon>Muridae</taxon>
        <taxon>Murinae</taxon>
        <taxon>Rattus</taxon>
    </lineage>
</organism>
<proteinExistence type="predicted"/>
<protein>
    <submittedName>
        <fullName evidence="2">RCG60850</fullName>
    </submittedName>
</protein>
<feature type="compositionally biased region" description="Polar residues" evidence="1">
    <location>
        <begin position="7"/>
        <end position="30"/>
    </location>
</feature>
<evidence type="ECO:0000313" key="3">
    <source>
        <dbReference type="Proteomes" id="UP000234681"/>
    </source>
</evidence>
<name>A6JJL7_RAT</name>
<feature type="region of interest" description="Disordered" evidence="1">
    <location>
        <begin position="79"/>
        <end position="100"/>
    </location>
</feature>
<gene>
    <name evidence="2" type="ORF">rCG_60850</name>
</gene>
<sequence>MLRAMLRNSQLSKCLTSSWESSDWGSNQGIKSGEKKGPQSSRDQLQLLHGGVWARGSYPWSEACSWRREHRHSKDVVLLGRNGNEPEPSASGAHPTVKGPRRAVLLSSLFPKPGERLSPANGTWQVELDHRLE</sequence>
<evidence type="ECO:0000313" key="2">
    <source>
        <dbReference type="EMBL" id="EDL96883.1"/>
    </source>
</evidence>
<dbReference type="EMBL" id="CH473988">
    <property type="protein sequence ID" value="EDL96883.1"/>
    <property type="molecule type" value="Genomic_DNA"/>
</dbReference>
<reference evidence="3" key="1">
    <citation type="submission" date="2005-09" db="EMBL/GenBank/DDBJ databases">
        <authorList>
            <person name="Mural R.J."/>
            <person name="Li P.W."/>
            <person name="Adams M.D."/>
            <person name="Amanatides P.G."/>
            <person name="Baden-Tillson H."/>
            <person name="Barnstead M."/>
            <person name="Chin S.H."/>
            <person name="Dew I."/>
            <person name="Evans C.A."/>
            <person name="Ferriera S."/>
            <person name="Flanigan M."/>
            <person name="Fosler C."/>
            <person name="Glodek A."/>
            <person name="Gu Z."/>
            <person name="Holt R.A."/>
            <person name="Jennings D."/>
            <person name="Kraft C.L."/>
            <person name="Lu F."/>
            <person name="Nguyen T."/>
            <person name="Nusskern D.R."/>
            <person name="Pfannkoch C.M."/>
            <person name="Sitter C."/>
            <person name="Sutton G.G."/>
            <person name="Venter J.C."/>
            <person name="Wang Z."/>
            <person name="Woodage T."/>
            <person name="Zheng X.H."/>
            <person name="Zhong F."/>
        </authorList>
    </citation>
    <scope>NUCLEOTIDE SEQUENCE [LARGE SCALE GENOMIC DNA]</scope>
    <source>
        <strain>BN</strain>
        <strain evidence="3">Sprague-Dawley</strain>
    </source>
</reference>
<feature type="region of interest" description="Disordered" evidence="1">
    <location>
        <begin position="1"/>
        <end position="44"/>
    </location>
</feature>
<dbReference type="Proteomes" id="UP000234681">
    <property type="component" value="Chromosome 20"/>
</dbReference>
<dbReference type="AlphaFoldDB" id="A6JJL7"/>
<evidence type="ECO:0000256" key="1">
    <source>
        <dbReference type="SAM" id="MobiDB-lite"/>
    </source>
</evidence>
<accession>A6JJL7</accession>